<dbReference type="InterPro" id="IPR020472">
    <property type="entry name" value="WD40_PAC1"/>
</dbReference>
<evidence type="ECO:0000256" key="1">
    <source>
        <dbReference type="ARBA" id="ARBA00022574"/>
    </source>
</evidence>
<dbReference type="PROSITE" id="PS50294">
    <property type="entry name" value="WD_REPEATS_REGION"/>
    <property type="match status" value="5"/>
</dbReference>
<organism evidence="5 6">
    <name type="scientific">Entomortierella chlamydospora</name>
    <dbReference type="NCBI Taxonomy" id="101097"/>
    <lineage>
        <taxon>Eukaryota</taxon>
        <taxon>Fungi</taxon>
        <taxon>Fungi incertae sedis</taxon>
        <taxon>Mucoromycota</taxon>
        <taxon>Mortierellomycotina</taxon>
        <taxon>Mortierellomycetes</taxon>
        <taxon>Mortierellales</taxon>
        <taxon>Mortierellaceae</taxon>
        <taxon>Entomortierella</taxon>
    </lineage>
</organism>
<dbReference type="Pfam" id="PF00400">
    <property type="entry name" value="WD40"/>
    <property type="match status" value="5"/>
</dbReference>
<gene>
    <name evidence="5" type="ORF">BGZ80_000087</name>
</gene>
<dbReference type="SUPFAM" id="SSF50978">
    <property type="entry name" value="WD40 repeat-like"/>
    <property type="match status" value="1"/>
</dbReference>
<evidence type="ECO:0000256" key="3">
    <source>
        <dbReference type="PROSITE-ProRule" id="PRU00221"/>
    </source>
</evidence>
<dbReference type="PROSITE" id="PS50082">
    <property type="entry name" value="WD_REPEATS_2"/>
    <property type="match status" value="5"/>
</dbReference>
<feature type="region of interest" description="Disordered" evidence="4">
    <location>
        <begin position="611"/>
        <end position="696"/>
    </location>
</feature>
<evidence type="ECO:0000313" key="5">
    <source>
        <dbReference type="EMBL" id="KAG0012266.1"/>
    </source>
</evidence>
<dbReference type="PANTHER" id="PTHR22847:SF637">
    <property type="entry name" value="WD REPEAT DOMAIN 5B"/>
    <property type="match status" value="1"/>
</dbReference>
<dbReference type="CDD" id="cd00200">
    <property type="entry name" value="WD40"/>
    <property type="match status" value="1"/>
</dbReference>
<dbReference type="PROSITE" id="PS00678">
    <property type="entry name" value="WD_REPEATS_1"/>
    <property type="match status" value="2"/>
</dbReference>
<reference evidence="5" key="1">
    <citation type="journal article" date="2020" name="Fungal Divers.">
        <title>Resolving the Mortierellaceae phylogeny through synthesis of multi-gene phylogenetics and phylogenomics.</title>
        <authorList>
            <person name="Vandepol N."/>
            <person name="Liber J."/>
            <person name="Desiro A."/>
            <person name="Na H."/>
            <person name="Kennedy M."/>
            <person name="Barry K."/>
            <person name="Grigoriev I.V."/>
            <person name="Miller A.N."/>
            <person name="O'Donnell K."/>
            <person name="Stajich J.E."/>
            <person name="Bonito G."/>
        </authorList>
    </citation>
    <scope>NUCLEOTIDE SEQUENCE</scope>
    <source>
        <strain evidence="5">NRRL 2769</strain>
    </source>
</reference>
<dbReference type="InterPro" id="IPR001646">
    <property type="entry name" value="5peptide_repeat"/>
</dbReference>
<dbReference type="InterPro" id="IPR036322">
    <property type="entry name" value="WD40_repeat_dom_sf"/>
</dbReference>
<dbReference type="InterPro" id="IPR001680">
    <property type="entry name" value="WD40_rpt"/>
</dbReference>
<name>A0A9P6MT86_9FUNG</name>
<protein>
    <recommendedName>
        <fullName evidence="7">WD40 repeat-like protein</fullName>
    </recommendedName>
</protein>
<evidence type="ECO:0000256" key="2">
    <source>
        <dbReference type="ARBA" id="ARBA00022737"/>
    </source>
</evidence>
<evidence type="ECO:0000313" key="6">
    <source>
        <dbReference type="Proteomes" id="UP000703661"/>
    </source>
</evidence>
<dbReference type="GO" id="GO:0005634">
    <property type="term" value="C:nucleus"/>
    <property type="evidence" value="ECO:0007669"/>
    <property type="project" value="TreeGrafter"/>
</dbReference>
<dbReference type="Gene3D" id="2.160.20.80">
    <property type="entry name" value="E3 ubiquitin-protein ligase SopA"/>
    <property type="match status" value="1"/>
</dbReference>
<dbReference type="EMBL" id="JAAAID010001010">
    <property type="protein sequence ID" value="KAG0012266.1"/>
    <property type="molecule type" value="Genomic_DNA"/>
</dbReference>
<feature type="repeat" description="WD" evidence="3">
    <location>
        <begin position="377"/>
        <end position="418"/>
    </location>
</feature>
<dbReference type="SMART" id="SM00320">
    <property type="entry name" value="WD40"/>
    <property type="match status" value="7"/>
</dbReference>
<dbReference type="InterPro" id="IPR019775">
    <property type="entry name" value="WD40_repeat_CS"/>
</dbReference>
<proteinExistence type="predicted"/>
<dbReference type="Proteomes" id="UP000703661">
    <property type="component" value="Unassembled WGS sequence"/>
</dbReference>
<keyword evidence="2" id="KW-0677">Repeat</keyword>
<dbReference type="GO" id="GO:1990234">
    <property type="term" value="C:transferase complex"/>
    <property type="evidence" value="ECO:0007669"/>
    <property type="project" value="UniProtKB-ARBA"/>
</dbReference>
<dbReference type="InterPro" id="IPR015943">
    <property type="entry name" value="WD40/YVTN_repeat-like_dom_sf"/>
</dbReference>
<keyword evidence="1 3" id="KW-0853">WD repeat</keyword>
<sequence length="696" mass="77241">MELSPDDKKIFKRMTDSGFQRYGITYLKELVTVIYEHQNGNPVVHYSELDDRRTWKEAFFSDRDGGHLLWEAIPLTRNGNHYRFIHKSLLEYGLSLAVFGPSQRNDDTEAMSSESQRGNTSSVFRFESLSSKERTAAFDESLLDSPLGKRDLVGERSILEFLTERAQREPVFKDQLHSVIERSKTDKAAQTAAANAITILVRARVQFNNADLRNIRIPGADLSSGMFDSAQLEGADLRKVNLRNIWMRQANLRGAQMTGVQFGELPFLEEDSAVVCGAYSPDGKTYAAGLEDGSISLYETSDWNRMQRLECHSDWVDSLSFSATGDQIASGSYDSTVRVWDVDTRECVHTLQGHSDQVQSVVYSPKGDWIASGSDDGTGHSGEVEIVVYSPKGDQTASGSDDSTVRVWDVDSGECIHTLKGHNGYVNSVVYSPKGDRIASRSYDSTVRVWDVNTGECVHTLQGYGWSIKSVVYSPKGDRVVSGSADQTMKLWSAETGQCQATILGFSSFVSSIAFEGDADALRLVTGSWDKSVRCWRITKEGVEHKAVLCWSSSHVLTVHDLSFEDVQGLSRLNRELLIQRGALIPSPLPSGREGVEKNETPFQVSIIYSSAKHPHGPPISGGFPARSKRARRSGSETLTVLKPKRRRPSRLSKSMVIDDESSSTSSGEESEKEASSSSRIKKGRSVRKQESEHRR</sequence>
<dbReference type="SUPFAM" id="SSF141571">
    <property type="entry name" value="Pentapeptide repeat-like"/>
    <property type="match status" value="1"/>
</dbReference>
<dbReference type="AlphaFoldDB" id="A0A9P6MT86"/>
<evidence type="ECO:0000256" key="4">
    <source>
        <dbReference type="SAM" id="MobiDB-lite"/>
    </source>
</evidence>
<feature type="repeat" description="WD" evidence="3">
    <location>
        <begin position="461"/>
        <end position="502"/>
    </location>
</feature>
<keyword evidence="6" id="KW-1185">Reference proteome</keyword>
<dbReference type="Pfam" id="PF00805">
    <property type="entry name" value="Pentapeptide"/>
    <property type="match status" value="1"/>
</dbReference>
<feature type="repeat" description="WD" evidence="3">
    <location>
        <begin position="351"/>
        <end position="378"/>
    </location>
</feature>
<dbReference type="Gene3D" id="2.130.10.10">
    <property type="entry name" value="YVTN repeat-like/Quinoprotein amine dehydrogenase"/>
    <property type="match status" value="3"/>
</dbReference>
<comment type="caution">
    <text evidence="5">The sequence shown here is derived from an EMBL/GenBank/DDBJ whole genome shotgun (WGS) entry which is preliminary data.</text>
</comment>
<evidence type="ECO:0008006" key="7">
    <source>
        <dbReference type="Google" id="ProtNLM"/>
    </source>
</evidence>
<dbReference type="PRINTS" id="PR00320">
    <property type="entry name" value="GPROTEINBRPT"/>
</dbReference>
<accession>A0A9P6MT86</accession>
<dbReference type="PANTHER" id="PTHR22847">
    <property type="entry name" value="WD40 REPEAT PROTEIN"/>
    <property type="match status" value="1"/>
</dbReference>
<feature type="repeat" description="WD" evidence="3">
    <location>
        <begin position="309"/>
        <end position="350"/>
    </location>
</feature>
<feature type="repeat" description="WD" evidence="3">
    <location>
        <begin position="419"/>
        <end position="460"/>
    </location>
</feature>